<comment type="caution">
    <text evidence="8">The sequence shown here is derived from an EMBL/GenBank/DDBJ whole genome shotgun (WGS) entry which is preliminary data.</text>
</comment>
<dbReference type="InterPro" id="IPR036259">
    <property type="entry name" value="MFS_trans_sf"/>
</dbReference>
<name>A0A200QVT5_MACCD</name>
<organism evidence="8 9">
    <name type="scientific">Macleaya cordata</name>
    <name type="common">Five-seeded plume-poppy</name>
    <name type="synonym">Bocconia cordata</name>
    <dbReference type="NCBI Taxonomy" id="56857"/>
    <lineage>
        <taxon>Eukaryota</taxon>
        <taxon>Viridiplantae</taxon>
        <taxon>Streptophyta</taxon>
        <taxon>Embryophyta</taxon>
        <taxon>Tracheophyta</taxon>
        <taxon>Spermatophyta</taxon>
        <taxon>Magnoliopsida</taxon>
        <taxon>Ranunculales</taxon>
        <taxon>Papaveraceae</taxon>
        <taxon>Papaveroideae</taxon>
        <taxon>Macleaya</taxon>
    </lineage>
</organism>
<dbReference type="InterPro" id="IPR045262">
    <property type="entry name" value="STP/PLT_plant"/>
</dbReference>
<keyword evidence="4 7" id="KW-0812">Transmembrane</keyword>
<dbReference type="STRING" id="56857.A0A200QVT5"/>
<evidence type="ECO:0000256" key="7">
    <source>
        <dbReference type="SAM" id="Phobius"/>
    </source>
</evidence>
<evidence type="ECO:0000256" key="5">
    <source>
        <dbReference type="ARBA" id="ARBA00022989"/>
    </source>
</evidence>
<evidence type="ECO:0000256" key="3">
    <source>
        <dbReference type="ARBA" id="ARBA00022448"/>
    </source>
</evidence>
<evidence type="ECO:0000313" key="9">
    <source>
        <dbReference type="Proteomes" id="UP000195402"/>
    </source>
</evidence>
<protein>
    <submittedName>
        <fullName evidence="8">General substrate transporter</fullName>
    </submittedName>
</protein>
<dbReference type="PANTHER" id="PTHR23500">
    <property type="entry name" value="SOLUTE CARRIER FAMILY 2, FACILITATED GLUCOSE TRANSPORTER"/>
    <property type="match status" value="1"/>
</dbReference>
<dbReference type="InParanoid" id="A0A200QVT5"/>
<keyword evidence="9" id="KW-1185">Reference proteome</keyword>
<evidence type="ECO:0000256" key="4">
    <source>
        <dbReference type="ARBA" id="ARBA00022692"/>
    </source>
</evidence>
<evidence type="ECO:0000256" key="1">
    <source>
        <dbReference type="ARBA" id="ARBA00004370"/>
    </source>
</evidence>
<feature type="transmembrane region" description="Helical" evidence="7">
    <location>
        <begin position="58"/>
        <end position="77"/>
    </location>
</feature>
<dbReference type="PANTHER" id="PTHR23500:SF424">
    <property type="entry name" value="POLYOL TRANSPORTER 5"/>
    <property type="match status" value="1"/>
</dbReference>
<reference evidence="8 9" key="1">
    <citation type="journal article" date="2017" name="Mol. Plant">
        <title>The Genome of Medicinal Plant Macleaya cordata Provides New Insights into Benzylisoquinoline Alkaloids Metabolism.</title>
        <authorList>
            <person name="Liu X."/>
            <person name="Liu Y."/>
            <person name="Huang P."/>
            <person name="Ma Y."/>
            <person name="Qing Z."/>
            <person name="Tang Q."/>
            <person name="Cao H."/>
            <person name="Cheng P."/>
            <person name="Zheng Y."/>
            <person name="Yuan Z."/>
            <person name="Zhou Y."/>
            <person name="Liu J."/>
            <person name="Tang Z."/>
            <person name="Zhuo Y."/>
            <person name="Zhang Y."/>
            <person name="Yu L."/>
            <person name="Huang J."/>
            <person name="Yang P."/>
            <person name="Peng Q."/>
            <person name="Zhang J."/>
            <person name="Jiang W."/>
            <person name="Zhang Z."/>
            <person name="Lin K."/>
            <person name="Ro D.K."/>
            <person name="Chen X."/>
            <person name="Xiong X."/>
            <person name="Shang Y."/>
            <person name="Huang S."/>
            <person name="Zeng J."/>
        </authorList>
    </citation>
    <scope>NUCLEOTIDE SEQUENCE [LARGE SCALE GENOMIC DNA]</scope>
    <source>
        <strain evidence="9">cv. BLH2017</strain>
        <tissue evidence="8">Root</tissue>
    </source>
</reference>
<comment type="similarity">
    <text evidence="2">Belongs to the major facilitator superfamily. Sugar transporter (TC 2.A.1.1) family.</text>
</comment>
<dbReference type="Gene3D" id="1.20.1250.20">
    <property type="entry name" value="MFS general substrate transporter like domains"/>
    <property type="match status" value="1"/>
</dbReference>
<dbReference type="AlphaFoldDB" id="A0A200QVT5"/>
<dbReference type="GO" id="GO:0015144">
    <property type="term" value="F:carbohydrate transmembrane transporter activity"/>
    <property type="evidence" value="ECO:0007669"/>
    <property type="project" value="InterPro"/>
</dbReference>
<keyword evidence="3" id="KW-0813">Transport</keyword>
<dbReference type="Pfam" id="PF00083">
    <property type="entry name" value="Sugar_tr"/>
    <property type="match status" value="1"/>
</dbReference>
<evidence type="ECO:0000256" key="6">
    <source>
        <dbReference type="ARBA" id="ARBA00023136"/>
    </source>
</evidence>
<dbReference type="OrthoDB" id="419616at2759"/>
<dbReference type="InterPro" id="IPR005828">
    <property type="entry name" value="MFS_sugar_transport-like"/>
</dbReference>
<keyword evidence="5 7" id="KW-1133">Transmembrane helix</keyword>
<sequence>MWDKEQPVPVQGGGADARVLGVCGGSGGGVASINAVILYSPHIFKIVGITRKSYLSDALIAAGLVKTVSIFVATLLADKIGRRPLLPSSVTRGIRVWIHAHGSF</sequence>
<accession>A0A200QVT5</accession>
<gene>
    <name evidence="8" type="ORF">BVC80_1039g25</name>
</gene>
<dbReference type="GO" id="GO:0016020">
    <property type="term" value="C:membrane"/>
    <property type="evidence" value="ECO:0007669"/>
    <property type="project" value="UniProtKB-SubCell"/>
</dbReference>
<dbReference type="EMBL" id="MVGT01001030">
    <property type="protein sequence ID" value="OVA14545.1"/>
    <property type="molecule type" value="Genomic_DNA"/>
</dbReference>
<evidence type="ECO:0000256" key="2">
    <source>
        <dbReference type="ARBA" id="ARBA00010992"/>
    </source>
</evidence>
<comment type="subcellular location">
    <subcellularLocation>
        <location evidence="1">Membrane</location>
    </subcellularLocation>
</comment>
<dbReference type="Proteomes" id="UP000195402">
    <property type="component" value="Unassembled WGS sequence"/>
</dbReference>
<keyword evidence="6 7" id="KW-0472">Membrane</keyword>
<proteinExistence type="inferred from homology"/>
<dbReference type="SUPFAM" id="SSF103473">
    <property type="entry name" value="MFS general substrate transporter"/>
    <property type="match status" value="1"/>
</dbReference>
<evidence type="ECO:0000313" key="8">
    <source>
        <dbReference type="EMBL" id="OVA14545.1"/>
    </source>
</evidence>